<keyword evidence="2 7" id="KW-0732">Signal</keyword>
<dbReference type="GO" id="GO:0016042">
    <property type="term" value="P:lipid catabolic process"/>
    <property type="evidence" value="ECO:0007669"/>
    <property type="project" value="UniProtKB-KW"/>
</dbReference>
<evidence type="ECO:0000256" key="6">
    <source>
        <dbReference type="ARBA" id="ARBA00023180"/>
    </source>
</evidence>
<dbReference type="PANTHER" id="PTHR11005">
    <property type="entry name" value="LYSOSOMAL ACID LIPASE-RELATED"/>
    <property type="match status" value="1"/>
</dbReference>
<dbReference type="AlphaFoldDB" id="A0AAV5UK66"/>
<evidence type="ECO:0000256" key="4">
    <source>
        <dbReference type="ARBA" id="ARBA00022963"/>
    </source>
</evidence>
<keyword evidence="6" id="KW-0325">Glycoprotein</keyword>
<comment type="caution">
    <text evidence="9">The sequence shown here is derived from an EMBL/GenBank/DDBJ whole genome shotgun (WGS) entry which is preliminary data.</text>
</comment>
<evidence type="ECO:0000256" key="3">
    <source>
        <dbReference type="ARBA" id="ARBA00022801"/>
    </source>
</evidence>
<name>A0AAV5UK66_9BILA</name>
<dbReference type="GO" id="GO:0016787">
    <property type="term" value="F:hydrolase activity"/>
    <property type="evidence" value="ECO:0007669"/>
    <property type="project" value="UniProtKB-KW"/>
</dbReference>
<dbReference type="SUPFAM" id="SSF53474">
    <property type="entry name" value="alpha/beta-Hydrolases"/>
    <property type="match status" value="1"/>
</dbReference>
<proteinExistence type="inferred from homology"/>
<evidence type="ECO:0000313" key="9">
    <source>
        <dbReference type="EMBL" id="GMT06717.1"/>
    </source>
</evidence>
<dbReference type="Pfam" id="PF04083">
    <property type="entry name" value="Abhydro_lipase"/>
    <property type="match status" value="1"/>
</dbReference>
<evidence type="ECO:0000256" key="2">
    <source>
        <dbReference type="ARBA" id="ARBA00022729"/>
    </source>
</evidence>
<organism evidence="9 10">
    <name type="scientific">Pristionchus entomophagus</name>
    <dbReference type="NCBI Taxonomy" id="358040"/>
    <lineage>
        <taxon>Eukaryota</taxon>
        <taxon>Metazoa</taxon>
        <taxon>Ecdysozoa</taxon>
        <taxon>Nematoda</taxon>
        <taxon>Chromadorea</taxon>
        <taxon>Rhabditida</taxon>
        <taxon>Rhabditina</taxon>
        <taxon>Diplogasteromorpha</taxon>
        <taxon>Diplogasteroidea</taxon>
        <taxon>Neodiplogasteridae</taxon>
        <taxon>Pristionchus</taxon>
    </lineage>
</organism>
<dbReference type="InterPro" id="IPR029058">
    <property type="entry name" value="AB_hydrolase_fold"/>
</dbReference>
<keyword evidence="4" id="KW-0442">Lipid degradation</keyword>
<dbReference type="Proteomes" id="UP001432027">
    <property type="component" value="Unassembled WGS sequence"/>
</dbReference>
<keyword evidence="3" id="KW-0378">Hydrolase</keyword>
<evidence type="ECO:0000256" key="1">
    <source>
        <dbReference type="ARBA" id="ARBA00010701"/>
    </source>
</evidence>
<dbReference type="FunFam" id="3.40.50.1820:FF:000057">
    <property type="entry name" value="Lipase"/>
    <property type="match status" value="1"/>
</dbReference>
<comment type="similarity">
    <text evidence="1">Belongs to the AB hydrolase superfamily. Lipase family.</text>
</comment>
<evidence type="ECO:0000259" key="8">
    <source>
        <dbReference type="Pfam" id="PF04083"/>
    </source>
</evidence>
<keyword evidence="10" id="KW-1185">Reference proteome</keyword>
<accession>A0AAV5UK66</accession>
<feature type="signal peptide" evidence="7">
    <location>
        <begin position="1"/>
        <end position="15"/>
    </location>
</feature>
<evidence type="ECO:0000256" key="7">
    <source>
        <dbReference type="SAM" id="SignalP"/>
    </source>
</evidence>
<dbReference type="Gene3D" id="3.40.50.1820">
    <property type="entry name" value="alpha/beta hydrolase"/>
    <property type="match status" value="1"/>
</dbReference>
<feature type="chain" id="PRO_5043921561" description="Partial AB-hydrolase lipase domain-containing protein" evidence="7">
    <location>
        <begin position="16"/>
        <end position="218"/>
    </location>
</feature>
<reference evidence="9" key="1">
    <citation type="submission" date="2023-10" db="EMBL/GenBank/DDBJ databases">
        <title>Genome assembly of Pristionchus species.</title>
        <authorList>
            <person name="Yoshida K."/>
            <person name="Sommer R.J."/>
        </authorList>
    </citation>
    <scope>NUCLEOTIDE SEQUENCE</scope>
    <source>
        <strain evidence="9">RS0144</strain>
    </source>
</reference>
<evidence type="ECO:0000313" key="10">
    <source>
        <dbReference type="Proteomes" id="UP001432027"/>
    </source>
</evidence>
<sequence>MLILFLIGLIFAASAQDPEETMTPAEMIVHWGYEVEEHDVITDDGFVLSMLRIPCGRASKGANASCRRPPILLVHGLFQDSTAFVMNPPESSPGMILADAGFDVFLLNMRGTTYGQRHLNLTTNDSEFWKFSMDDMAKYDAPAAIDKALALNGASSLYYIGHSQGTMISFLMLAERPEYNRKVRAMFELAPTGTEHWVRGLPSLLMWVSDKFEAILNV</sequence>
<gene>
    <name evidence="9" type="ORF">PENTCL1PPCAC_28891</name>
</gene>
<feature type="domain" description="Partial AB-hydrolase lipase" evidence="8">
    <location>
        <begin position="25"/>
        <end position="87"/>
    </location>
</feature>
<protein>
    <recommendedName>
        <fullName evidence="8">Partial AB-hydrolase lipase domain-containing protein</fullName>
    </recommendedName>
</protein>
<dbReference type="EMBL" id="BTSX01000006">
    <property type="protein sequence ID" value="GMT06717.1"/>
    <property type="molecule type" value="Genomic_DNA"/>
</dbReference>
<keyword evidence="5" id="KW-0443">Lipid metabolism</keyword>
<evidence type="ECO:0000256" key="5">
    <source>
        <dbReference type="ARBA" id="ARBA00023098"/>
    </source>
</evidence>
<feature type="non-terminal residue" evidence="9">
    <location>
        <position position="218"/>
    </location>
</feature>
<dbReference type="InterPro" id="IPR006693">
    <property type="entry name" value="AB_hydrolase_lipase"/>
</dbReference>